<proteinExistence type="predicted"/>
<accession>A0AB39PQR2</accession>
<sequence length="232" mass="24780">MTIRVLLADDQALLRATFRILIDSTDDLTVIAEAADGREAVELTEAHRPDVVVMDIRMPHLDGVAATAEICSRPELTDTHILVLTTFENDENVAKAVRAGASGFLGKGVSPDVLLSGIRTVAAGEALLSPTATRTLISRFLATPDTDDLLVLPDAVKTLTDREREVVTLAARGRSNAQIADRLVLSPLTVRSHIQRAMTKLDARDRAQLVVIAYQSGLVKPQPPAPGPAGAL</sequence>
<dbReference type="InterPro" id="IPR000792">
    <property type="entry name" value="Tscrpt_reg_LuxR_C"/>
</dbReference>
<feature type="domain" description="Response regulatory" evidence="7">
    <location>
        <begin position="4"/>
        <end position="122"/>
    </location>
</feature>
<reference evidence="8" key="1">
    <citation type="submission" date="2024-07" db="EMBL/GenBank/DDBJ databases">
        <authorList>
            <person name="Yu S.T."/>
        </authorList>
    </citation>
    <scope>NUCLEOTIDE SEQUENCE</scope>
    <source>
        <strain evidence="8">R28</strain>
    </source>
</reference>
<dbReference type="GO" id="GO:0006355">
    <property type="term" value="P:regulation of DNA-templated transcription"/>
    <property type="evidence" value="ECO:0007669"/>
    <property type="project" value="InterPro"/>
</dbReference>
<keyword evidence="1 5" id="KW-0597">Phosphoprotein</keyword>
<gene>
    <name evidence="8" type="ORF">AB5J49_05540</name>
</gene>
<dbReference type="PROSITE" id="PS50110">
    <property type="entry name" value="RESPONSE_REGULATORY"/>
    <property type="match status" value="1"/>
</dbReference>
<dbReference type="PROSITE" id="PS00622">
    <property type="entry name" value="HTH_LUXR_1"/>
    <property type="match status" value="1"/>
</dbReference>
<name>A0AB39PQR2_9ACTN</name>
<feature type="modified residue" description="4-aspartylphosphate" evidence="5">
    <location>
        <position position="55"/>
    </location>
</feature>
<dbReference type="SMART" id="SM00448">
    <property type="entry name" value="REC"/>
    <property type="match status" value="1"/>
</dbReference>
<organism evidence="8">
    <name type="scientific">Streptomyces sp. R28</name>
    <dbReference type="NCBI Taxonomy" id="3238628"/>
    <lineage>
        <taxon>Bacteria</taxon>
        <taxon>Bacillati</taxon>
        <taxon>Actinomycetota</taxon>
        <taxon>Actinomycetes</taxon>
        <taxon>Kitasatosporales</taxon>
        <taxon>Streptomycetaceae</taxon>
        <taxon>Streptomyces</taxon>
    </lineage>
</organism>
<dbReference type="CDD" id="cd06170">
    <property type="entry name" value="LuxR_C_like"/>
    <property type="match status" value="1"/>
</dbReference>
<evidence type="ECO:0000256" key="4">
    <source>
        <dbReference type="ARBA" id="ARBA00023163"/>
    </source>
</evidence>
<dbReference type="InterPro" id="IPR016032">
    <property type="entry name" value="Sig_transdc_resp-reg_C-effctor"/>
</dbReference>
<dbReference type="PANTHER" id="PTHR43214">
    <property type="entry name" value="TWO-COMPONENT RESPONSE REGULATOR"/>
    <property type="match status" value="1"/>
</dbReference>
<evidence type="ECO:0000259" key="7">
    <source>
        <dbReference type="PROSITE" id="PS50110"/>
    </source>
</evidence>
<evidence type="ECO:0000256" key="1">
    <source>
        <dbReference type="ARBA" id="ARBA00022553"/>
    </source>
</evidence>
<evidence type="ECO:0000256" key="5">
    <source>
        <dbReference type="PROSITE-ProRule" id="PRU00169"/>
    </source>
</evidence>
<dbReference type="RefSeq" id="WP_369167324.1">
    <property type="nucleotide sequence ID" value="NZ_CP163439.1"/>
</dbReference>
<feature type="domain" description="HTH luxR-type" evidence="6">
    <location>
        <begin position="152"/>
        <end position="217"/>
    </location>
</feature>
<dbReference type="InterPro" id="IPR058245">
    <property type="entry name" value="NreC/VraR/RcsB-like_REC"/>
</dbReference>
<dbReference type="Pfam" id="PF00072">
    <property type="entry name" value="Response_reg"/>
    <property type="match status" value="1"/>
</dbReference>
<dbReference type="SUPFAM" id="SSF52172">
    <property type="entry name" value="CheY-like"/>
    <property type="match status" value="1"/>
</dbReference>
<protein>
    <submittedName>
        <fullName evidence="8">Response regulator</fullName>
    </submittedName>
</protein>
<dbReference type="PRINTS" id="PR00038">
    <property type="entry name" value="HTHLUXR"/>
</dbReference>
<evidence type="ECO:0000256" key="2">
    <source>
        <dbReference type="ARBA" id="ARBA00023015"/>
    </source>
</evidence>
<evidence type="ECO:0000259" key="6">
    <source>
        <dbReference type="PROSITE" id="PS50043"/>
    </source>
</evidence>
<dbReference type="InterPro" id="IPR039420">
    <property type="entry name" value="WalR-like"/>
</dbReference>
<dbReference type="SUPFAM" id="SSF46894">
    <property type="entry name" value="C-terminal effector domain of the bipartite response regulators"/>
    <property type="match status" value="1"/>
</dbReference>
<dbReference type="Pfam" id="PF00196">
    <property type="entry name" value="GerE"/>
    <property type="match status" value="1"/>
</dbReference>
<dbReference type="AlphaFoldDB" id="A0AB39PQR2"/>
<dbReference type="InterPro" id="IPR001789">
    <property type="entry name" value="Sig_transdc_resp-reg_receiver"/>
</dbReference>
<dbReference type="CDD" id="cd17535">
    <property type="entry name" value="REC_NarL-like"/>
    <property type="match status" value="1"/>
</dbReference>
<evidence type="ECO:0000313" key="8">
    <source>
        <dbReference type="EMBL" id="XDQ32829.1"/>
    </source>
</evidence>
<keyword evidence="3" id="KW-0238">DNA-binding</keyword>
<evidence type="ECO:0000256" key="3">
    <source>
        <dbReference type="ARBA" id="ARBA00023125"/>
    </source>
</evidence>
<dbReference type="PROSITE" id="PS50043">
    <property type="entry name" value="HTH_LUXR_2"/>
    <property type="match status" value="1"/>
</dbReference>
<dbReference type="GO" id="GO:0000160">
    <property type="term" value="P:phosphorelay signal transduction system"/>
    <property type="evidence" value="ECO:0007669"/>
    <property type="project" value="InterPro"/>
</dbReference>
<keyword evidence="2" id="KW-0805">Transcription regulation</keyword>
<dbReference type="Gene3D" id="3.40.50.2300">
    <property type="match status" value="1"/>
</dbReference>
<keyword evidence="4" id="KW-0804">Transcription</keyword>
<dbReference type="GO" id="GO:0003677">
    <property type="term" value="F:DNA binding"/>
    <property type="evidence" value="ECO:0007669"/>
    <property type="project" value="UniProtKB-KW"/>
</dbReference>
<dbReference type="InterPro" id="IPR011006">
    <property type="entry name" value="CheY-like_superfamily"/>
</dbReference>
<dbReference type="PANTHER" id="PTHR43214:SF24">
    <property type="entry name" value="TRANSCRIPTIONAL REGULATORY PROTEIN NARL-RELATED"/>
    <property type="match status" value="1"/>
</dbReference>
<dbReference type="EMBL" id="CP163439">
    <property type="protein sequence ID" value="XDQ32829.1"/>
    <property type="molecule type" value="Genomic_DNA"/>
</dbReference>
<dbReference type="SMART" id="SM00421">
    <property type="entry name" value="HTH_LUXR"/>
    <property type="match status" value="1"/>
</dbReference>